<dbReference type="Proteomes" id="UP000799291">
    <property type="component" value="Unassembled WGS sequence"/>
</dbReference>
<organism evidence="5 6">
    <name type="scientific">Lentithecium fluviatile CBS 122367</name>
    <dbReference type="NCBI Taxonomy" id="1168545"/>
    <lineage>
        <taxon>Eukaryota</taxon>
        <taxon>Fungi</taxon>
        <taxon>Dikarya</taxon>
        <taxon>Ascomycota</taxon>
        <taxon>Pezizomycotina</taxon>
        <taxon>Dothideomycetes</taxon>
        <taxon>Pleosporomycetidae</taxon>
        <taxon>Pleosporales</taxon>
        <taxon>Massarineae</taxon>
        <taxon>Lentitheciaceae</taxon>
        <taxon>Lentithecium</taxon>
    </lineage>
</organism>
<dbReference type="OrthoDB" id="1274115at2759"/>
<protein>
    <submittedName>
        <fullName evidence="5">NAD(P)-binding protein</fullName>
    </submittedName>
</protein>
<dbReference type="AlphaFoldDB" id="A0A6G1JML8"/>
<keyword evidence="6" id="KW-1185">Reference proteome</keyword>
<sequence>MAPLVWLITGTSSGLGHSLVHAILARGDHCIATARSLLSISSLASAGASTLALDVTAPFPIIQATINAAISIHGHIDVLVNNAGYIVIGTVEGLDEEEWRGQFETNVFGAVKVAKAVLPHFRGRRSGTVAFVGSLSGWVGHEACGAYAGSKFALEGIAESLHRETSHLDIRTLLIEPGRFRTKLLSASNMHTHTRTPSSTIPDYATMLDAKMEGLANEDGAQLGDPEKLAEVVVDLVKGNGVAKGRRVPLRVALGTDCVDGIKEKCEETLRELGDWEGVGRSMGFGS</sequence>
<dbReference type="InterPro" id="IPR002347">
    <property type="entry name" value="SDR_fam"/>
</dbReference>
<proteinExistence type="inferred from homology"/>
<evidence type="ECO:0000256" key="3">
    <source>
        <dbReference type="ARBA" id="ARBA00023002"/>
    </source>
</evidence>
<dbReference type="PRINTS" id="PR00080">
    <property type="entry name" value="SDRFAMILY"/>
</dbReference>
<accession>A0A6G1JML8</accession>
<dbReference type="InterPro" id="IPR051911">
    <property type="entry name" value="SDR_oxidoreductase"/>
</dbReference>
<evidence type="ECO:0000313" key="6">
    <source>
        <dbReference type="Proteomes" id="UP000799291"/>
    </source>
</evidence>
<comment type="similarity">
    <text evidence="1 4">Belongs to the short-chain dehydrogenases/reductases (SDR) family.</text>
</comment>
<evidence type="ECO:0000256" key="4">
    <source>
        <dbReference type="RuleBase" id="RU000363"/>
    </source>
</evidence>
<dbReference type="Pfam" id="PF00106">
    <property type="entry name" value="adh_short"/>
    <property type="match status" value="1"/>
</dbReference>
<gene>
    <name evidence="5" type="ORF">K458DRAFT_397894</name>
</gene>
<evidence type="ECO:0000313" key="5">
    <source>
        <dbReference type="EMBL" id="KAF2691399.1"/>
    </source>
</evidence>
<reference evidence="5" key="1">
    <citation type="journal article" date="2020" name="Stud. Mycol.">
        <title>101 Dothideomycetes genomes: a test case for predicting lifestyles and emergence of pathogens.</title>
        <authorList>
            <person name="Haridas S."/>
            <person name="Albert R."/>
            <person name="Binder M."/>
            <person name="Bloem J."/>
            <person name="Labutti K."/>
            <person name="Salamov A."/>
            <person name="Andreopoulos B."/>
            <person name="Baker S."/>
            <person name="Barry K."/>
            <person name="Bills G."/>
            <person name="Bluhm B."/>
            <person name="Cannon C."/>
            <person name="Castanera R."/>
            <person name="Culley D."/>
            <person name="Daum C."/>
            <person name="Ezra D."/>
            <person name="Gonzalez J."/>
            <person name="Henrissat B."/>
            <person name="Kuo A."/>
            <person name="Liang C."/>
            <person name="Lipzen A."/>
            <person name="Lutzoni F."/>
            <person name="Magnuson J."/>
            <person name="Mondo S."/>
            <person name="Nolan M."/>
            <person name="Ohm R."/>
            <person name="Pangilinan J."/>
            <person name="Park H.-J."/>
            <person name="Ramirez L."/>
            <person name="Alfaro M."/>
            <person name="Sun H."/>
            <person name="Tritt A."/>
            <person name="Yoshinaga Y."/>
            <person name="Zwiers L.-H."/>
            <person name="Turgeon B."/>
            <person name="Goodwin S."/>
            <person name="Spatafora J."/>
            <person name="Crous P."/>
            <person name="Grigoriev I."/>
        </authorList>
    </citation>
    <scope>NUCLEOTIDE SEQUENCE</scope>
    <source>
        <strain evidence="5">CBS 122367</strain>
    </source>
</reference>
<dbReference type="SUPFAM" id="SSF51735">
    <property type="entry name" value="NAD(P)-binding Rossmann-fold domains"/>
    <property type="match status" value="1"/>
</dbReference>
<dbReference type="GO" id="GO:0016491">
    <property type="term" value="F:oxidoreductase activity"/>
    <property type="evidence" value="ECO:0007669"/>
    <property type="project" value="UniProtKB-KW"/>
</dbReference>
<dbReference type="InterPro" id="IPR036291">
    <property type="entry name" value="NAD(P)-bd_dom_sf"/>
</dbReference>
<dbReference type="InterPro" id="IPR020904">
    <property type="entry name" value="Sc_DH/Rdtase_CS"/>
</dbReference>
<keyword evidence="2" id="KW-0521">NADP</keyword>
<dbReference type="CDD" id="cd05374">
    <property type="entry name" value="17beta-HSD-like_SDR_c"/>
    <property type="match status" value="1"/>
</dbReference>
<dbReference type="Gene3D" id="3.40.50.720">
    <property type="entry name" value="NAD(P)-binding Rossmann-like Domain"/>
    <property type="match status" value="1"/>
</dbReference>
<dbReference type="PANTHER" id="PTHR43976">
    <property type="entry name" value="SHORT CHAIN DEHYDROGENASE"/>
    <property type="match status" value="1"/>
</dbReference>
<dbReference type="PRINTS" id="PR00081">
    <property type="entry name" value="GDHRDH"/>
</dbReference>
<dbReference type="PROSITE" id="PS00061">
    <property type="entry name" value="ADH_SHORT"/>
    <property type="match status" value="1"/>
</dbReference>
<evidence type="ECO:0000256" key="2">
    <source>
        <dbReference type="ARBA" id="ARBA00022857"/>
    </source>
</evidence>
<dbReference type="PANTHER" id="PTHR43976:SF16">
    <property type="entry name" value="SHORT-CHAIN DEHYDROGENASE_REDUCTASE FAMILY PROTEIN"/>
    <property type="match status" value="1"/>
</dbReference>
<name>A0A6G1JML8_9PLEO</name>
<dbReference type="EMBL" id="MU005569">
    <property type="protein sequence ID" value="KAF2691399.1"/>
    <property type="molecule type" value="Genomic_DNA"/>
</dbReference>
<keyword evidence="3" id="KW-0560">Oxidoreductase</keyword>
<evidence type="ECO:0000256" key="1">
    <source>
        <dbReference type="ARBA" id="ARBA00006484"/>
    </source>
</evidence>